<dbReference type="EMBL" id="BKCJ011783775">
    <property type="protein sequence ID" value="GFD52552.1"/>
    <property type="molecule type" value="Genomic_DNA"/>
</dbReference>
<reference evidence="2" key="1">
    <citation type="journal article" date="2019" name="Sci. Rep.">
        <title>Draft genome of Tanacetum cinerariifolium, the natural source of mosquito coil.</title>
        <authorList>
            <person name="Yamashiro T."/>
            <person name="Shiraishi A."/>
            <person name="Satake H."/>
            <person name="Nakayama K."/>
        </authorList>
    </citation>
    <scope>NUCLEOTIDE SEQUENCE</scope>
</reference>
<organism evidence="2">
    <name type="scientific">Tanacetum cinerariifolium</name>
    <name type="common">Dalmatian daisy</name>
    <name type="synonym">Chrysanthemum cinerariifolium</name>
    <dbReference type="NCBI Taxonomy" id="118510"/>
    <lineage>
        <taxon>Eukaryota</taxon>
        <taxon>Viridiplantae</taxon>
        <taxon>Streptophyta</taxon>
        <taxon>Embryophyta</taxon>
        <taxon>Tracheophyta</taxon>
        <taxon>Spermatophyta</taxon>
        <taxon>Magnoliopsida</taxon>
        <taxon>eudicotyledons</taxon>
        <taxon>Gunneridae</taxon>
        <taxon>Pentapetalae</taxon>
        <taxon>asterids</taxon>
        <taxon>campanulids</taxon>
        <taxon>Asterales</taxon>
        <taxon>Asteraceae</taxon>
        <taxon>Asteroideae</taxon>
        <taxon>Anthemideae</taxon>
        <taxon>Anthemidinae</taxon>
        <taxon>Tanacetum</taxon>
    </lineage>
</organism>
<gene>
    <name evidence="2" type="ORF">Tci_924521</name>
</gene>
<protein>
    <recommendedName>
        <fullName evidence="3">Integrase, catalytic region, zinc finger, CCHC-type, peptidase aspartic, catalytic</fullName>
    </recommendedName>
</protein>
<feature type="non-terminal residue" evidence="2">
    <location>
        <position position="1"/>
    </location>
</feature>
<accession>A0A699WXP3</accession>
<evidence type="ECO:0008006" key="3">
    <source>
        <dbReference type="Google" id="ProtNLM"/>
    </source>
</evidence>
<sequence length="106" mass="11546">NVSAGAPAVTMNSSVNESSDVDTNSDGFNTPFDHLDSALFEPYVAPEAVSEASSSNTIKQNEIPSTPLPHVQKWTKDHLLENVISDAHAPVSTRKQLQIDAMWCFF</sequence>
<feature type="region of interest" description="Disordered" evidence="1">
    <location>
        <begin position="1"/>
        <end position="28"/>
    </location>
</feature>
<feature type="non-terminal residue" evidence="2">
    <location>
        <position position="106"/>
    </location>
</feature>
<feature type="compositionally biased region" description="Polar residues" evidence="1">
    <location>
        <begin position="10"/>
        <end position="28"/>
    </location>
</feature>
<comment type="caution">
    <text evidence="2">The sequence shown here is derived from an EMBL/GenBank/DDBJ whole genome shotgun (WGS) entry which is preliminary data.</text>
</comment>
<evidence type="ECO:0000313" key="2">
    <source>
        <dbReference type="EMBL" id="GFD52552.1"/>
    </source>
</evidence>
<proteinExistence type="predicted"/>
<dbReference type="AlphaFoldDB" id="A0A699WXP3"/>
<evidence type="ECO:0000256" key="1">
    <source>
        <dbReference type="SAM" id="MobiDB-lite"/>
    </source>
</evidence>
<name>A0A699WXP3_TANCI</name>